<dbReference type="SUPFAM" id="SSF51726">
    <property type="entry name" value="UROD/MetE-like"/>
    <property type="match status" value="2"/>
</dbReference>
<evidence type="ECO:0000256" key="2">
    <source>
        <dbReference type="ARBA" id="ARBA00004681"/>
    </source>
</evidence>
<dbReference type="Pfam" id="PF01717">
    <property type="entry name" value="Meth_synt_2"/>
    <property type="match status" value="1"/>
</dbReference>
<feature type="domain" description="Cobalamin-independent methionine synthase MetE N-terminal" evidence="16">
    <location>
        <begin position="16"/>
        <end position="323"/>
    </location>
</feature>
<sequence length="777" mass="87013">MPPSSIDRDTTMPTLHNLGFPRIGQGRELKFALEHYWAGQSDRATLEHTGRQLRHTHWQQQAALDFVPVGDFAWYDQVLTLSATLDVIPERHRQGDTDLDTLFRVARGRDQQAACCHAASEMTKWFDTNYHFLVPEFEPDQRFRLAWRQIIDGTAEAKAAGFNPKPVILGPLSYLWLGKFSQGDSADKLDLLPRLLPVYRQLLAALKDAGATWVQIDEPILALDLPAPWQAAFEPSYHQIQVQGLNTLLASYFGPLQDNLGTAIQLPVAGLHIDAVRGASEITRVVDRLSAHKVLSVGIVDGRNIWRADLDAALATLKPLHAKLGERLWLAPSCSLLHLPYDVERETTLPADVKPWLAFAQQKLDELTLLRDALLSPGHADIQARLADARAIQTARRDSPRVHNPALRKRLAALKDSDALRATPFSEREPLQQQRWQLPLLPTTTIGSFPQTPEIRKARAAYKRGQLNKHDYNSLMRAEIKRAIVIQEQLGLDVLVHGEAERNDMVEYFGEQLDGYVFSAHGWVQSYGSRCVKPPIIVGDISRPHPMTVEWATYAQSLSDKPVKGMLTGPITLLCWSFVRDDQPREHTAQQLALAIRDEVQDLEAAGIGIIQIDEPALREGLPLRNSDWPTYLAWAAHAFRLASSGVGDSTQIHTHMCYSEFNDIIEAISALDADVITIETSRSNMELLAAFEHFAYPNQIGPGVYDIHSPNLPSQAWVESLIEKATARIPRQRLWVNPDCGLKTRTWDETRAALAIMVNATKALRQKWLKAPLSAA</sequence>
<dbReference type="GO" id="GO:0003871">
    <property type="term" value="F:5-methyltetrahydropteroyltriglutamate-homocysteine S-methyltransferase activity"/>
    <property type="evidence" value="ECO:0007669"/>
    <property type="project" value="UniProtKB-UniRule"/>
</dbReference>
<name>K4KLE7_SIMAS</name>
<comment type="similarity">
    <text evidence="3 11">Belongs to the vitamin-B12 independent methionine synthase family.</text>
</comment>
<dbReference type="GO" id="GO:0032259">
    <property type="term" value="P:methylation"/>
    <property type="evidence" value="ECO:0007669"/>
    <property type="project" value="UniProtKB-KW"/>
</dbReference>
<evidence type="ECO:0000256" key="3">
    <source>
        <dbReference type="ARBA" id="ARBA00009553"/>
    </source>
</evidence>
<comment type="cofactor">
    <cofactor evidence="13">
        <name>Zn(2+)</name>
        <dbReference type="ChEBI" id="CHEBI:29105"/>
    </cofactor>
    <text evidence="13">Binds 2 Zn(2+) ions per subunit.</text>
</comment>
<dbReference type="UniPathway" id="UPA00051">
    <property type="reaction ID" value="UER00082"/>
</dbReference>
<feature type="domain" description="Cobalamin-independent methionine synthase MetE C-terminal/archaeal" evidence="15">
    <location>
        <begin position="441"/>
        <end position="763"/>
    </location>
</feature>
<dbReference type="InterPro" id="IPR013215">
    <property type="entry name" value="Cbl-indep_Met_Synth_N"/>
</dbReference>
<feature type="binding site" evidence="13">
    <location>
        <position position="741"/>
    </location>
    <ligand>
        <name>Zn(2+)</name>
        <dbReference type="ChEBI" id="CHEBI:29105"/>
        <label>1</label>
        <note>catalytic</note>
    </ligand>
</feature>
<dbReference type="NCBIfam" id="TIGR01371">
    <property type="entry name" value="met_syn_B12ind"/>
    <property type="match status" value="1"/>
</dbReference>
<evidence type="ECO:0000256" key="11">
    <source>
        <dbReference type="HAMAP-Rule" id="MF_00172"/>
    </source>
</evidence>
<evidence type="ECO:0000256" key="9">
    <source>
        <dbReference type="ARBA" id="ARBA00022833"/>
    </source>
</evidence>
<dbReference type="FunFam" id="3.20.20.210:FF:000003">
    <property type="entry name" value="5-methyltetrahydropteroyltriglutamate--homocysteine methyltransferase"/>
    <property type="match status" value="1"/>
</dbReference>
<feature type="binding site" evidence="13">
    <location>
        <position position="680"/>
    </location>
    <ligand>
        <name>Zn(2+)</name>
        <dbReference type="ChEBI" id="CHEBI:29105"/>
        <label>1</label>
        <note>catalytic</note>
    </ligand>
</feature>
<keyword evidence="10 11" id="KW-0486">Methionine biosynthesis</keyword>
<evidence type="ECO:0000256" key="5">
    <source>
        <dbReference type="ARBA" id="ARBA00022605"/>
    </source>
</evidence>
<feature type="binding site" evidence="11">
    <location>
        <position position="680"/>
    </location>
    <ligand>
        <name>Zn(2+)</name>
        <dbReference type="ChEBI" id="CHEBI:29105"/>
        <note>catalytic</note>
    </ligand>
</feature>
<feature type="binding site" evidence="11 12">
    <location>
        <begin position="446"/>
        <end position="448"/>
    </location>
    <ligand>
        <name>L-methionine</name>
        <dbReference type="ChEBI" id="CHEBI:57844"/>
    </ligand>
</feature>
<dbReference type="InterPro" id="IPR038071">
    <property type="entry name" value="UROD/MetE-like_sf"/>
</dbReference>
<comment type="cofactor">
    <cofactor evidence="11">
        <name>Zn(2+)</name>
        <dbReference type="ChEBI" id="CHEBI:29105"/>
    </cofactor>
    <text evidence="11">Binds 1 zinc ion per subunit.</text>
</comment>
<evidence type="ECO:0000256" key="8">
    <source>
        <dbReference type="ARBA" id="ARBA00022737"/>
    </source>
</evidence>
<feature type="binding site" evidence="11 12">
    <location>
        <begin position="530"/>
        <end position="531"/>
    </location>
    <ligand>
        <name>5-methyltetrahydropteroyltri-L-glutamate</name>
        <dbReference type="ChEBI" id="CHEBI:58207"/>
    </ligand>
</feature>
<dbReference type="HOGENOM" id="CLU_013175_0_0_6"/>
<evidence type="ECO:0000313" key="18">
    <source>
        <dbReference type="Proteomes" id="UP000000466"/>
    </source>
</evidence>
<feature type="binding site" evidence="11">
    <location>
        <position position="499"/>
    </location>
    <ligand>
        <name>L-homocysteine</name>
        <dbReference type="ChEBI" id="CHEBI:58199"/>
    </ligand>
</feature>
<dbReference type="FunFam" id="3.20.20.210:FF:000002">
    <property type="entry name" value="5-methyltetrahydropteroyltriglutamate--homocysteine methyltransferase"/>
    <property type="match status" value="1"/>
</dbReference>
<dbReference type="EC" id="2.1.1.14" evidence="11"/>
<feature type="active site" description="Proton donor" evidence="11 14">
    <location>
        <position position="709"/>
    </location>
</feature>
<feature type="binding site" evidence="13">
    <location>
        <position position="656"/>
    </location>
    <ligand>
        <name>Zn(2+)</name>
        <dbReference type="ChEBI" id="CHEBI:29105"/>
        <label>1</label>
        <note>catalytic</note>
    </ligand>
</feature>
<comment type="function">
    <text evidence="1 11">Catalyzes the transfer of a methyl group from 5-methyltetrahydrofolate to homocysteine resulting in methionine formation.</text>
</comment>
<dbReference type="InterPro" id="IPR006276">
    <property type="entry name" value="Cobalamin-indep_Met_synthase"/>
</dbReference>
<feature type="binding site" evidence="11 12">
    <location>
        <position position="614"/>
    </location>
    <ligand>
        <name>L-methionine</name>
        <dbReference type="ChEBI" id="CHEBI:57844"/>
    </ligand>
</feature>
<dbReference type="Pfam" id="PF08267">
    <property type="entry name" value="Meth_synt_1"/>
    <property type="match status" value="1"/>
</dbReference>
<gene>
    <name evidence="11" type="primary">metE</name>
    <name evidence="17" type="ordered locus">M5M_13485</name>
</gene>
<dbReference type="Gene3D" id="3.20.20.210">
    <property type="match status" value="2"/>
</dbReference>
<dbReference type="InterPro" id="IPR002629">
    <property type="entry name" value="Met_Synth_C/arc"/>
</dbReference>
<feature type="binding site" evidence="11">
    <location>
        <position position="656"/>
    </location>
    <ligand>
        <name>Zn(2+)</name>
        <dbReference type="ChEBI" id="CHEBI:29105"/>
        <note>catalytic</note>
    </ligand>
</feature>
<keyword evidence="4 11" id="KW-0489">Methyltransferase</keyword>
<evidence type="ECO:0000259" key="15">
    <source>
        <dbReference type="Pfam" id="PF01717"/>
    </source>
</evidence>
<dbReference type="GO" id="GO:0008270">
    <property type="term" value="F:zinc ion binding"/>
    <property type="evidence" value="ECO:0007669"/>
    <property type="project" value="InterPro"/>
</dbReference>
<protein>
    <recommendedName>
        <fullName evidence="11">5-methyltetrahydropteroyltriglutamate--homocysteine methyltransferase</fullName>
        <ecNumber evidence="11">2.1.1.14</ecNumber>
    </recommendedName>
    <alternativeName>
        <fullName evidence="11">Cobalamin-independent methionine synthase</fullName>
    </alternativeName>
    <alternativeName>
        <fullName evidence="11">Methionine synthase, vitamin-B12 independent isozyme</fullName>
    </alternativeName>
</protein>
<dbReference type="PANTHER" id="PTHR30519">
    <property type="entry name" value="5-METHYLTETRAHYDROPTEROYLTRIGLUTAMATE--HOMOCYSTEINE METHYLTRANSFERASE"/>
    <property type="match status" value="1"/>
</dbReference>
<evidence type="ECO:0000313" key="17">
    <source>
        <dbReference type="EMBL" id="AFU99841.1"/>
    </source>
</evidence>
<feature type="binding site" evidence="12">
    <location>
        <position position="30"/>
    </location>
    <ligand>
        <name>5-methyltetrahydropteroyltri-L-glutamate</name>
        <dbReference type="ChEBI" id="CHEBI:58207"/>
    </ligand>
</feature>
<feature type="binding site" evidence="11 12">
    <location>
        <position position="499"/>
    </location>
    <ligand>
        <name>L-methionine</name>
        <dbReference type="ChEBI" id="CHEBI:57844"/>
    </ligand>
</feature>
<comment type="catalytic activity">
    <reaction evidence="11">
        <text>5-methyltetrahydropteroyltri-L-glutamate + L-homocysteine = tetrahydropteroyltri-L-glutamate + L-methionine</text>
        <dbReference type="Rhea" id="RHEA:21196"/>
        <dbReference type="ChEBI" id="CHEBI:57844"/>
        <dbReference type="ChEBI" id="CHEBI:58140"/>
        <dbReference type="ChEBI" id="CHEBI:58199"/>
        <dbReference type="ChEBI" id="CHEBI:58207"/>
        <dbReference type="EC" id="2.1.1.14"/>
    </reaction>
</comment>
<feature type="binding site" evidence="11 12">
    <location>
        <position position="614"/>
    </location>
    <ligand>
        <name>L-homocysteine</name>
        <dbReference type="ChEBI" id="CHEBI:58199"/>
    </ligand>
</feature>
<keyword evidence="5 11" id="KW-0028">Amino-acid biosynthesis</keyword>
<keyword evidence="8 11" id="KW-0677">Repeat</keyword>
<feature type="binding site" evidence="11 12">
    <location>
        <position position="576"/>
    </location>
    <ligand>
        <name>5-methyltetrahydropteroyltri-L-glutamate</name>
        <dbReference type="ChEBI" id="CHEBI:58207"/>
    </ligand>
</feature>
<organism evidence="17 18">
    <name type="scientific">Simiduia agarivorans (strain DSM 21679 / JCM 13881 / BCRC 17597 / SA1)</name>
    <dbReference type="NCBI Taxonomy" id="1117647"/>
    <lineage>
        <taxon>Bacteria</taxon>
        <taxon>Pseudomonadati</taxon>
        <taxon>Pseudomonadota</taxon>
        <taxon>Gammaproteobacteria</taxon>
        <taxon>Cellvibrionales</taxon>
        <taxon>Cellvibrionaceae</taxon>
        <taxon>Simiduia</taxon>
    </lineage>
</organism>
<proteinExistence type="inferred from homology"/>
<comment type="pathway">
    <text evidence="2 11">Amino-acid biosynthesis; L-methionine biosynthesis via de novo pathway; L-methionine from L-homocysteine (MetE route): step 1/1.</text>
</comment>
<feature type="binding site" evidence="11 12">
    <location>
        <begin position="446"/>
        <end position="448"/>
    </location>
    <ligand>
        <name>L-homocysteine</name>
        <dbReference type="ChEBI" id="CHEBI:58199"/>
    </ligand>
</feature>
<feature type="binding site" evidence="11">
    <location>
        <begin position="27"/>
        <end position="30"/>
    </location>
    <ligand>
        <name>5-methyltetrahydropteroyltri-L-glutamate</name>
        <dbReference type="ChEBI" id="CHEBI:58207"/>
    </ligand>
</feature>
<feature type="binding site" evidence="13">
    <location>
        <position position="658"/>
    </location>
    <ligand>
        <name>Zn(2+)</name>
        <dbReference type="ChEBI" id="CHEBI:29105"/>
        <label>2</label>
    </ligand>
</feature>
<feature type="binding site" evidence="11">
    <location>
        <position position="620"/>
    </location>
    <ligand>
        <name>5-methyltetrahydropteroyltri-L-glutamate</name>
        <dbReference type="ChEBI" id="CHEBI:58207"/>
    </ligand>
</feature>
<dbReference type="Proteomes" id="UP000000466">
    <property type="component" value="Chromosome"/>
</dbReference>
<dbReference type="AlphaFoldDB" id="K4KLE7"/>
<evidence type="ECO:0000256" key="10">
    <source>
        <dbReference type="ARBA" id="ARBA00023167"/>
    </source>
</evidence>
<feature type="binding site" evidence="11">
    <location>
        <position position="658"/>
    </location>
    <ligand>
        <name>Zn(2+)</name>
        <dbReference type="ChEBI" id="CHEBI:29105"/>
        <note>catalytic</note>
    </ligand>
</feature>
<feature type="binding site" evidence="11">
    <location>
        <position position="741"/>
    </location>
    <ligand>
        <name>Zn(2+)</name>
        <dbReference type="ChEBI" id="CHEBI:29105"/>
        <note>catalytic</note>
    </ligand>
</feature>
<dbReference type="NCBIfam" id="NF003556">
    <property type="entry name" value="PRK05222.1"/>
    <property type="match status" value="1"/>
</dbReference>
<feature type="binding site" evidence="12">
    <location>
        <position position="129"/>
    </location>
    <ligand>
        <name>5-methyltetrahydropteroyltri-L-glutamate</name>
        <dbReference type="ChEBI" id="CHEBI:58207"/>
    </ligand>
</feature>
<keyword evidence="18" id="KW-1185">Reference proteome</keyword>
<evidence type="ECO:0000256" key="14">
    <source>
        <dbReference type="PIRSR" id="PIRSR000382-3"/>
    </source>
</evidence>
<keyword evidence="6 11" id="KW-0808">Transferase</keyword>
<evidence type="ECO:0000256" key="12">
    <source>
        <dbReference type="PIRSR" id="PIRSR000382-1"/>
    </source>
</evidence>
<evidence type="ECO:0000256" key="1">
    <source>
        <dbReference type="ARBA" id="ARBA00002777"/>
    </source>
</evidence>
<accession>K4KLE7</accession>
<dbReference type="GO" id="GO:0071265">
    <property type="term" value="P:L-methionine biosynthetic process"/>
    <property type="evidence" value="ECO:0007669"/>
    <property type="project" value="UniProtKB-ARBA"/>
</dbReference>
<dbReference type="EMBL" id="CP003746">
    <property type="protein sequence ID" value="AFU99841.1"/>
    <property type="molecule type" value="Genomic_DNA"/>
</dbReference>
<evidence type="ECO:0000256" key="4">
    <source>
        <dbReference type="ARBA" id="ARBA00022603"/>
    </source>
</evidence>
<dbReference type="eggNOG" id="COG0620">
    <property type="taxonomic scope" value="Bacteria"/>
</dbReference>
<evidence type="ECO:0000256" key="7">
    <source>
        <dbReference type="ARBA" id="ARBA00022723"/>
    </source>
</evidence>
<dbReference type="HAMAP" id="MF_00172">
    <property type="entry name" value="Meth_synth"/>
    <property type="match status" value="1"/>
</dbReference>
<keyword evidence="7 11" id="KW-0479">Metal-binding</keyword>
<dbReference type="KEGG" id="saga:M5M_13485"/>
<evidence type="ECO:0000256" key="6">
    <source>
        <dbReference type="ARBA" id="ARBA00022679"/>
    </source>
</evidence>
<dbReference type="CDD" id="cd03312">
    <property type="entry name" value="CIMS_N_terminal_like"/>
    <property type="match status" value="1"/>
</dbReference>
<dbReference type="CDD" id="cd03311">
    <property type="entry name" value="CIMS_C_terminal_like"/>
    <property type="match status" value="1"/>
</dbReference>
<feature type="binding site" evidence="11">
    <location>
        <position position="124"/>
    </location>
    <ligand>
        <name>5-methyltetrahydropteroyltri-L-glutamate</name>
        <dbReference type="ChEBI" id="CHEBI:58207"/>
    </ligand>
</feature>
<reference evidence="17 18" key="1">
    <citation type="journal article" date="2013" name="Genome Announc.">
        <title>Complete genome sequence of Simiduia agarivorans SA1(T), a marine bacterium able to degrade a variety of polysaccharides.</title>
        <authorList>
            <person name="Lin S.Y."/>
            <person name="Shieh W.Y."/>
            <person name="Chen J.S."/>
            <person name="Tang S.L."/>
        </authorList>
    </citation>
    <scope>NUCLEOTIDE SEQUENCE [LARGE SCALE GENOMIC DNA]</scope>
    <source>
        <strain evidence="18">DSM 21679 / JCM 13881 / BCRC 17597 / SA1</strain>
    </source>
</reference>
<evidence type="ECO:0000259" key="16">
    <source>
        <dbReference type="Pfam" id="PF08267"/>
    </source>
</evidence>
<dbReference type="PIRSF" id="PIRSF000382">
    <property type="entry name" value="MeTrfase_B12_ind"/>
    <property type="match status" value="1"/>
</dbReference>
<dbReference type="STRING" id="1117647.M5M_13485"/>
<keyword evidence="9 11" id="KW-0862">Zinc</keyword>
<evidence type="ECO:0000256" key="13">
    <source>
        <dbReference type="PIRSR" id="PIRSR000382-2"/>
    </source>
</evidence>